<dbReference type="InterPro" id="IPR005119">
    <property type="entry name" value="LysR_subst-bd"/>
</dbReference>
<dbReference type="SUPFAM" id="SSF46785">
    <property type="entry name" value="Winged helix' DNA-binding domain"/>
    <property type="match status" value="1"/>
</dbReference>
<gene>
    <name evidence="6" type="ORF">ACFSYJ_43905</name>
</gene>
<dbReference type="Gene3D" id="1.10.10.10">
    <property type="entry name" value="Winged helix-like DNA-binding domain superfamily/Winged helix DNA-binding domain"/>
    <property type="match status" value="1"/>
</dbReference>
<keyword evidence="4" id="KW-0804">Transcription</keyword>
<dbReference type="PANTHER" id="PTHR30346">
    <property type="entry name" value="TRANSCRIPTIONAL DUAL REGULATOR HCAR-RELATED"/>
    <property type="match status" value="1"/>
</dbReference>
<keyword evidence="7" id="KW-1185">Reference proteome</keyword>
<dbReference type="InterPro" id="IPR036390">
    <property type="entry name" value="WH_DNA-bd_sf"/>
</dbReference>
<evidence type="ECO:0000256" key="2">
    <source>
        <dbReference type="ARBA" id="ARBA00023015"/>
    </source>
</evidence>
<dbReference type="Proteomes" id="UP001597419">
    <property type="component" value="Unassembled WGS sequence"/>
</dbReference>
<protein>
    <submittedName>
        <fullName evidence="6">LysR family transcriptional regulator</fullName>
    </submittedName>
</protein>
<dbReference type="Gene3D" id="3.40.190.10">
    <property type="entry name" value="Periplasmic binding protein-like II"/>
    <property type="match status" value="2"/>
</dbReference>
<name>A0ABW5GXP9_9PSEU</name>
<sequence>MEMLHLRYFVAVAEELNFSAAARRLHMAASPLSQRVKDLEHELGQQLFDRSTHHVTLTPAGSALLPIARDILEQVGSIPWRLREATKPRRGTLFLGMPAGVHPDLRARVNELARRCADRYELKRWPGTSADLVAAVHDGKLALSLVRLPIADPALDVLTVMSERLGAVVPADRFAGRDSVALAELSEFAYVASPGETTPAYFEQLDHQLTTLGIRKRIRLTNMGYGGVTEIISSEKAFSVSMLDERSPMHGYRLDNVAVLPFTDFHPQLDTGLIWRADRADGGDLDELVETARDVFPEPLAH</sequence>
<accession>A0ABW5GXP9</accession>
<dbReference type="PANTHER" id="PTHR30346:SF0">
    <property type="entry name" value="HCA OPERON TRANSCRIPTIONAL ACTIVATOR HCAR"/>
    <property type="match status" value="1"/>
</dbReference>
<dbReference type="PROSITE" id="PS50931">
    <property type="entry name" value="HTH_LYSR"/>
    <property type="match status" value="1"/>
</dbReference>
<evidence type="ECO:0000259" key="5">
    <source>
        <dbReference type="PROSITE" id="PS50931"/>
    </source>
</evidence>
<dbReference type="InterPro" id="IPR036388">
    <property type="entry name" value="WH-like_DNA-bd_sf"/>
</dbReference>
<reference evidence="7" key="1">
    <citation type="journal article" date="2019" name="Int. J. Syst. Evol. Microbiol.">
        <title>The Global Catalogue of Microorganisms (GCM) 10K type strain sequencing project: providing services to taxonomists for standard genome sequencing and annotation.</title>
        <authorList>
            <consortium name="The Broad Institute Genomics Platform"/>
            <consortium name="The Broad Institute Genome Sequencing Center for Infectious Disease"/>
            <person name="Wu L."/>
            <person name="Ma J."/>
        </authorList>
    </citation>
    <scope>NUCLEOTIDE SEQUENCE [LARGE SCALE GENOMIC DNA]</scope>
    <source>
        <strain evidence="7">CGMCC 4.7643</strain>
    </source>
</reference>
<dbReference type="Pfam" id="PF03466">
    <property type="entry name" value="LysR_substrate"/>
    <property type="match status" value="1"/>
</dbReference>
<keyword evidence="3" id="KW-0238">DNA-binding</keyword>
<dbReference type="EMBL" id="JBHUKU010000035">
    <property type="protein sequence ID" value="MFD2465616.1"/>
    <property type="molecule type" value="Genomic_DNA"/>
</dbReference>
<evidence type="ECO:0000256" key="4">
    <source>
        <dbReference type="ARBA" id="ARBA00023163"/>
    </source>
</evidence>
<comment type="caution">
    <text evidence="6">The sequence shown here is derived from an EMBL/GenBank/DDBJ whole genome shotgun (WGS) entry which is preliminary data.</text>
</comment>
<evidence type="ECO:0000256" key="3">
    <source>
        <dbReference type="ARBA" id="ARBA00023125"/>
    </source>
</evidence>
<dbReference type="Pfam" id="PF00126">
    <property type="entry name" value="HTH_1"/>
    <property type="match status" value="1"/>
</dbReference>
<proteinExistence type="inferred from homology"/>
<comment type="similarity">
    <text evidence="1">Belongs to the LysR transcriptional regulatory family.</text>
</comment>
<dbReference type="InterPro" id="IPR000847">
    <property type="entry name" value="LysR_HTH_N"/>
</dbReference>
<dbReference type="SUPFAM" id="SSF53850">
    <property type="entry name" value="Periplasmic binding protein-like II"/>
    <property type="match status" value="1"/>
</dbReference>
<keyword evidence="2" id="KW-0805">Transcription regulation</keyword>
<dbReference type="PRINTS" id="PR00039">
    <property type="entry name" value="HTHLYSR"/>
</dbReference>
<evidence type="ECO:0000256" key="1">
    <source>
        <dbReference type="ARBA" id="ARBA00009437"/>
    </source>
</evidence>
<feature type="domain" description="HTH lysR-type" evidence="5">
    <location>
        <begin position="1"/>
        <end position="58"/>
    </location>
</feature>
<organism evidence="6 7">
    <name type="scientific">Amycolatopsis samaneae</name>
    <dbReference type="NCBI Taxonomy" id="664691"/>
    <lineage>
        <taxon>Bacteria</taxon>
        <taxon>Bacillati</taxon>
        <taxon>Actinomycetota</taxon>
        <taxon>Actinomycetes</taxon>
        <taxon>Pseudonocardiales</taxon>
        <taxon>Pseudonocardiaceae</taxon>
        <taxon>Amycolatopsis</taxon>
    </lineage>
</organism>
<evidence type="ECO:0000313" key="6">
    <source>
        <dbReference type="EMBL" id="MFD2465616.1"/>
    </source>
</evidence>
<evidence type="ECO:0000313" key="7">
    <source>
        <dbReference type="Proteomes" id="UP001597419"/>
    </source>
</evidence>
<dbReference type="RefSeq" id="WP_345408731.1">
    <property type="nucleotide sequence ID" value="NZ_BAABHG010000030.1"/>
</dbReference>